<dbReference type="HOGENOM" id="CLU_107078_2_0_11"/>
<accession>A0A0F6TB00</accession>
<proteinExistence type="predicted"/>
<dbReference type="EMBL" id="CP011311">
    <property type="protein sequence ID" value="AKE39479.1"/>
    <property type="molecule type" value="Genomic_DNA"/>
</dbReference>
<dbReference type="STRING" id="161896.UL81_07620"/>
<dbReference type="Proteomes" id="UP000033566">
    <property type="component" value="Chromosome"/>
</dbReference>
<protein>
    <submittedName>
        <fullName evidence="1">Uncharacterized protein</fullName>
    </submittedName>
</protein>
<dbReference type="AlphaFoldDB" id="A0A0F6TB00"/>
<keyword evidence="2" id="KW-1185">Reference proteome</keyword>
<sequence length="187" mass="19979">MPTIFKRVPRTVGFGAGLLALVLIVYSLAGALWGFWRPELHGTQVEEGGYSIDNVADVQFSSYITFALITGVLSLILGLGVYSRANHYRGLRTLLWIGVCALAGAFAFYIAGGITATGLPNEAAENISFVPPFNPGVTWAVGPFIAMFAYWSAIFVGGEEQYAESEHSAYVGKDSAVSADADTAKRD</sequence>
<evidence type="ECO:0000313" key="2">
    <source>
        <dbReference type="Proteomes" id="UP000033566"/>
    </source>
</evidence>
<reference evidence="1 2" key="1">
    <citation type="journal article" date="2015" name="Genome Announc.">
        <title>Complete Genome Sequence of Corynebacterium camporealensis DSM 44610, Isolated from the Milk of a Manchega Sheep with Subclinical Mastitis.</title>
        <authorList>
            <person name="Ruckert C."/>
            <person name="Albersmeier A."/>
            <person name="Winkler A."/>
            <person name="Tauch A."/>
        </authorList>
    </citation>
    <scope>NUCLEOTIDE SEQUENCE [LARGE SCALE GENOMIC DNA]</scope>
    <source>
        <strain evidence="1 2">DSM 44610</strain>
    </source>
</reference>
<name>A0A0F6TB00_9CORY</name>
<dbReference type="KEGG" id="ccj:UL81_07620"/>
<organism evidence="1 2">
    <name type="scientific">Corynebacterium camporealensis</name>
    <dbReference type="NCBI Taxonomy" id="161896"/>
    <lineage>
        <taxon>Bacteria</taxon>
        <taxon>Bacillati</taxon>
        <taxon>Actinomycetota</taxon>
        <taxon>Actinomycetes</taxon>
        <taxon>Mycobacteriales</taxon>
        <taxon>Corynebacteriaceae</taxon>
        <taxon>Corynebacterium</taxon>
    </lineage>
</organism>
<evidence type="ECO:0000313" key="1">
    <source>
        <dbReference type="EMBL" id="AKE39479.1"/>
    </source>
</evidence>
<dbReference type="RefSeq" id="WP_179944086.1">
    <property type="nucleotide sequence ID" value="NZ_CP011311.1"/>
</dbReference>
<dbReference type="PATRIC" id="fig|161896.4.peg.1491"/>
<gene>
    <name evidence="1" type="ORF">UL81_07620</name>
</gene>